<dbReference type="EMBL" id="BSUM01000001">
    <property type="protein sequence ID" value="GMA33178.1"/>
    <property type="molecule type" value="Genomic_DNA"/>
</dbReference>
<name>A0AA37XGF5_9MICO</name>
<dbReference type="InterPro" id="IPR011701">
    <property type="entry name" value="MFS"/>
</dbReference>
<evidence type="ECO:0000313" key="9">
    <source>
        <dbReference type="Proteomes" id="UP001157161"/>
    </source>
</evidence>
<dbReference type="InterPro" id="IPR036259">
    <property type="entry name" value="MFS_trans_sf"/>
</dbReference>
<dbReference type="Pfam" id="PF07690">
    <property type="entry name" value="MFS_1"/>
    <property type="match status" value="1"/>
</dbReference>
<accession>A0AA37XGF5</accession>
<reference evidence="8" key="1">
    <citation type="journal article" date="2014" name="Int. J. Syst. Evol. Microbiol.">
        <title>Complete genome sequence of Corynebacterium casei LMG S-19264T (=DSM 44701T), isolated from a smear-ripened cheese.</title>
        <authorList>
            <consortium name="US DOE Joint Genome Institute (JGI-PGF)"/>
            <person name="Walter F."/>
            <person name="Albersmeier A."/>
            <person name="Kalinowski J."/>
            <person name="Ruckert C."/>
        </authorList>
    </citation>
    <scope>NUCLEOTIDE SEQUENCE</scope>
    <source>
        <strain evidence="8">NBRC 112290</strain>
    </source>
</reference>
<feature type="transmembrane region" description="Helical" evidence="6">
    <location>
        <begin position="54"/>
        <end position="74"/>
    </location>
</feature>
<feature type="transmembrane region" description="Helical" evidence="6">
    <location>
        <begin position="366"/>
        <end position="390"/>
    </location>
</feature>
<feature type="transmembrane region" description="Helical" evidence="6">
    <location>
        <begin position="180"/>
        <end position="202"/>
    </location>
</feature>
<protein>
    <submittedName>
        <fullName evidence="8">MFS transporter</fullName>
    </submittedName>
</protein>
<feature type="transmembrane region" description="Helical" evidence="6">
    <location>
        <begin position="86"/>
        <end position="104"/>
    </location>
</feature>
<dbReference type="SUPFAM" id="SSF103473">
    <property type="entry name" value="MFS general substrate transporter"/>
    <property type="match status" value="1"/>
</dbReference>
<comment type="subcellular location">
    <subcellularLocation>
        <location evidence="1">Cell membrane</location>
        <topology evidence="1">Multi-pass membrane protein</topology>
    </subcellularLocation>
</comment>
<dbReference type="Gene3D" id="1.20.1250.20">
    <property type="entry name" value="MFS general substrate transporter like domains"/>
    <property type="match status" value="1"/>
</dbReference>
<evidence type="ECO:0000256" key="1">
    <source>
        <dbReference type="ARBA" id="ARBA00004651"/>
    </source>
</evidence>
<evidence type="ECO:0000256" key="5">
    <source>
        <dbReference type="SAM" id="MobiDB-lite"/>
    </source>
</evidence>
<dbReference type="GO" id="GO:0005886">
    <property type="term" value="C:plasma membrane"/>
    <property type="evidence" value="ECO:0007669"/>
    <property type="project" value="UniProtKB-SubCell"/>
</dbReference>
<feature type="compositionally biased region" description="Low complexity" evidence="5">
    <location>
        <begin position="240"/>
        <end position="256"/>
    </location>
</feature>
<gene>
    <name evidence="8" type="ORF">GCM10025875_31700</name>
</gene>
<feature type="transmembrane region" description="Helical" evidence="6">
    <location>
        <begin position="110"/>
        <end position="128"/>
    </location>
</feature>
<keyword evidence="9" id="KW-1185">Reference proteome</keyword>
<dbReference type="PANTHER" id="PTHR23534">
    <property type="entry name" value="MFS PERMEASE"/>
    <property type="match status" value="1"/>
</dbReference>
<feature type="transmembrane region" description="Helical" evidence="6">
    <location>
        <begin position="427"/>
        <end position="446"/>
    </location>
</feature>
<feature type="transmembrane region" description="Helical" evidence="6">
    <location>
        <begin position="302"/>
        <end position="322"/>
    </location>
</feature>
<dbReference type="PANTHER" id="PTHR23534:SF1">
    <property type="entry name" value="MAJOR FACILITATOR SUPERFAMILY PROTEIN"/>
    <property type="match status" value="1"/>
</dbReference>
<organism evidence="8 9">
    <name type="scientific">Litorihabitans aurantiacus</name>
    <dbReference type="NCBI Taxonomy" id="1930061"/>
    <lineage>
        <taxon>Bacteria</taxon>
        <taxon>Bacillati</taxon>
        <taxon>Actinomycetota</taxon>
        <taxon>Actinomycetes</taxon>
        <taxon>Micrococcales</taxon>
        <taxon>Beutenbergiaceae</taxon>
        <taxon>Litorihabitans</taxon>
    </lineage>
</organism>
<feature type="transmembrane region" description="Helical" evidence="6">
    <location>
        <begin position="20"/>
        <end position="42"/>
    </location>
</feature>
<feature type="transmembrane region" description="Helical" evidence="6">
    <location>
        <begin position="334"/>
        <end position="354"/>
    </location>
</feature>
<keyword evidence="2 6" id="KW-0812">Transmembrane</keyword>
<feature type="domain" description="Major facilitator superfamily (MFS) profile" evidence="7">
    <location>
        <begin position="20"/>
        <end position="449"/>
    </location>
</feature>
<sequence length="453" mass="43629">MTPPAPPTPTPDHAHLQRRVVTLLSVAQVLSGVAAGSIVSVGSLIAVDLTGNDAWAGSVTTTTTLGAALASLLLAQVAAARGRRPALAGGLAVAALGAVGIIGAALLGSVALLLAGAALMGCGQAVNLQARFAATDLAAPRTRSRDLSLVVWMSTVGAVAGPNLIAVAESVARTTGLPVLAAAFAPPVLGLLAGMVVLAVGLRPDPLLVSRTPVPDGAASPSHVGAPREGAADEGGGAPPSGDMRAAGPAAPRPPRASLAAGLRALRTHPSARAALVAILGAHAVMVAVMAMTPVHLQHHGATLQVVGLTVSLHIAGMYALAPVMGLLADRLGARHVVVGGLGVLVLAVGVAGVSGSSAGLTTAGLVLLGLGWSAVTVAGAAMIAASVTGPERVNVQGLSDALMSLAGAGGGALSGVGLAWVGYGGLNLAAGVVAVGVGVVVVSGVRRGAAEV</sequence>
<dbReference type="Proteomes" id="UP001157161">
    <property type="component" value="Unassembled WGS sequence"/>
</dbReference>
<dbReference type="PROSITE" id="PS50850">
    <property type="entry name" value="MFS"/>
    <property type="match status" value="1"/>
</dbReference>
<dbReference type="AlphaFoldDB" id="A0AA37XGF5"/>
<evidence type="ECO:0000256" key="4">
    <source>
        <dbReference type="ARBA" id="ARBA00023136"/>
    </source>
</evidence>
<evidence type="ECO:0000256" key="2">
    <source>
        <dbReference type="ARBA" id="ARBA00022692"/>
    </source>
</evidence>
<feature type="region of interest" description="Disordered" evidence="5">
    <location>
        <begin position="213"/>
        <end position="256"/>
    </location>
</feature>
<keyword evidence="3 6" id="KW-1133">Transmembrane helix</keyword>
<dbReference type="RefSeq" id="WP_284251851.1">
    <property type="nucleotide sequence ID" value="NZ_BSUM01000001.1"/>
</dbReference>
<feature type="transmembrane region" description="Helical" evidence="6">
    <location>
        <begin position="149"/>
        <end position="168"/>
    </location>
</feature>
<reference evidence="8" key="2">
    <citation type="submission" date="2023-02" db="EMBL/GenBank/DDBJ databases">
        <authorList>
            <person name="Sun Q."/>
            <person name="Mori K."/>
        </authorList>
    </citation>
    <scope>NUCLEOTIDE SEQUENCE</scope>
    <source>
        <strain evidence="8">NBRC 112290</strain>
    </source>
</reference>
<feature type="transmembrane region" description="Helical" evidence="6">
    <location>
        <begin position="402"/>
        <end position="421"/>
    </location>
</feature>
<evidence type="ECO:0000256" key="6">
    <source>
        <dbReference type="SAM" id="Phobius"/>
    </source>
</evidence>
<comment type="caution">
    <text evidence="8">The sequence shown here is derived from an EMBL/GenBank/DDBJ whole genome shotgun (WGS) entry which is preliminary data.</text>
</comment>
<proteinExistence type="predicted"/>
<evidence type="ECO:0000259" key="7">
    <source>
        <dbReference type="PROSITE" id="PS50850"/>
    </source>
</evidence>
<dbReference type="GO" id="GO:0022857">
    <property type="term" value="F:transmembrane transporter activity"/>
    <property type="evidence" value="ECO:0007669"/>
    <property type="project" value="InterPro"/>
</dbReference>
<feature type="transmembrane region" description="Helical" evidence="6">
    <location>
        <begin position="274"/>
        <end position="296"/>
    </location>
</feature>
<evidence type="ECO:0000256" key="3">
    <source>
        <dbReference type="ARBA" id="ARBA00022989"/>
    </source>
</evidence>
<evidence type="ECO:0000313" key="8">
    <source>
        <dbReference type="EMBL" id="GMA33178.1"/>
    </source>
</evidence>
<dbReference type="InterPro" id="IPR020846">
    <property type="entry name" value="MFS_dom"/>
</dbReference>
<keyword evidence="4 6" id="KW-0472">Membrane</keyword>